<keyword evidence="2" id="KW-1185">Reference proteome</keyword>
<dbReference type="AlphaFoldDB" id="A0A2G3EAW0"/>
<reference evidence="1" key="1">
    <citation type="submission" date="2017-10" db="EMBL/GenBank/DDBJ databases">
        <title>Resolving the taxonomy of Roseburia spp., Eubacterium rectale and Agathobacter spp. through phylogenomic analysis.</title>
        <authorList>
            <person name="Sheridan P.O."/>
            <person name="Walker A.W."/>
            <person name="Duncan S.H."/>
            <person name="Scott K.P."/>
            <person name="Toole P.W.O."/>
            <person name="Luis P."/>
            <person name="Flint H.J."/>
        </authorList>
    </citation>
    <scope>NUCLEOTIDE SEQUENCE [LARGE SCALE GENOMIC DNA]</scope>
    <source>
        <strain evidence="1">JK10</strain>
    </source>
</reference>
<protein>
    <submittedName>
        <fullName evidence="1">Uncharacterized protein</fullName>
    </submittedName>
</protein>
<dbReference type="Proteomes" id="UP000224317">
    <property type="component" value="Unassembled WGS sequence"/>
</dbReference>
<dbReference type="EMBL" id="PDYH01000019">
    <property type="protein sequence ID" value="PHU40458.1"/>
    <property type="molecule type" value="Genomic_DNA"/>
</dbReference>
<comment type="caution">
    <text evidence="1">The sequence shown here is derived from an EMBL/GenBank/DDBJ whole genome shotgun (WGS) entry which is preliminary data.</text>
</comment>
<name>A0A2G3EAW0_9FIRM</name>
<sequence>MIVKILKKLLKKDNASLENKAEKPSVFINDEYSISKVNGNIEQKDCTSLTRLGLEMRLEQMKHSVNNVAELLPSDREKYKLNEDEVILLEEFYKQFKPLKKKSNLYVGRTSDGALDMQYKGCPFGRARIQGKKHWFQYYIGQNGKNKVIYGEIDEFIPYVEKWVKYIKNYL</sequence>
<accession>A0A2G3EAW0</accession>
<proteinExistence type="predicted"/>
<evidence type="ECO:0000313" key="2">
    <source>
        <dbReference type="Proteomes" id="UP000224317"/>
    </source>
</evidence>
<organism evidence="1 2">
    <name type="scientific">Pseudobutyrivibrio ruminis</name>
    <dbReference type="NCBI Taxonomy" id="46206"/>
    <lineage>
        <taxon>Bacteria</taxon>
        <taxon>Bacillati</taxon>
        <taxon>Bacillota</taxon>
        <taxon>Clostridia</taxon>
        <taxon>Lachnospirales</taxon>
        <taxon>Lachnospiraceae</taxon>
        <taxon>Pseudobutyrivibrio</taxon>
    </lineage>
</organism>
<gene>
    <name evidence="1" type="ORF">CSX00_06105</name>
</gene>
<evidence type="ECO:0000313" key="1">
    <source>
        <dbReference type="EMBL" id="PHU40458.1"/>
    </source>
</evidence>